<keyword evidence="7" id="KW-1185">Reference proteome</keyword>
<gene>
    <name evidence="6" type="ORF">GCM10011611_61430</name>
</gene>
<dbReference type="SMART" id="SM00563">
    <property type="entry name" value="PlsC"/>
    <property type="match status" value="1"/>
</dbReference>
<dbReference type="AlphaFoldDB" id="A0A8J2YZQ0"/>
<comment type="caution">
    <text evidence="6">The sequence shown here is derived from an EMBL/GenBank/DDBJ whole genome shotgun (WGS) entry which is preliminary data.</text>
</comment>
<evidence type="ECO:0000313" key="7">
    <source>
        <dbReference type="Proteomes" id="UP000646365"/>
    </source>
</evidence>
<reference evidence="6" key="1">
    <citation type="journal article" date="2014" name="Int. J. Syst. Evol. Microbiol.">
        <title>Complete genome sequence of Corynebacterium casei LMG S-19264T (=DSM 44701T), isolated from a smear-ripened cheese.</title>
        <authorList>
            <consortium name="US DOE Joint Genome Institute (JGI-PGF)"/>
            <person name="Walter F."/>
            <person name="Albersmeier A."/>
            <person name="Kalinowski J."/>
            <person name="Ruckert C."/>
        </authorList>
    </citation>
    <scope>NUCLEOTIDE SEQUENCE</scope>
    <source>
        <strain evidence="6">CGMCC 1.15725</strain>
    </source>
</reference>
<dbReference type="EMBL" id="BMJQ01000024">
    <property type="protein sequence ID" value="GGF46750.1"/>
    <property type="molecule type" value="Genomic_DNA"/>
</dbReference>
<dbReference type="GO" id="GO:0006654">
    <property type="term" value="P:phosphatidic acid biosynthetic process"/>
    <property type="evidence" value="ECO:0007669"/>
    <property type="project" value="TreeGrafter"/>
</dbReference>
<comment type="pathway">
    <text evidence="1">Lipid metabolism.</text>
</comment>
<evidence type="ECO:0000256" key="4">
    <source>
        <dbReference type="SAM" id="Phobius"/>
    </source>
</evidence>
<proteinExistence type="predicted"/>
<dbReference type="PANTHER" id="PTHR10434:SF40">
    <property type="entry name" value="1-ACYL-SN-GLYCEROL-3-PHOSPHATE ACYLTRANSFERASE"/>
    <property type="match status" value="1"/>
</dbReference>
<protein>
    <submittedName>
        <fullName evidence="6">1-acyl-sn-glycerol-3-phosphate acyltransferase</fullName>
    </submittedName>
</protein>
<dbReference type="RefSeq" id="WP_189052020.1">
    <property type="nucleotide sequence ID" value="NZ_BMJQ01000024.1"/>
</dbReference>
<name>A0A8J2YZQ0_9PROT</name>
<feature type="domain" description="Phospholipid/glycerol acyltransferase" evidence="5">
    <location>
        <begin position="71"/>
        <end position="185"/>
    </location>
</feature>
<evidence type="ECO:0000313" key="6">
    <source>
        <dbReference type="EMBL" id="GGF46750.1"/>
    </source>
</evidence>
<dbReference type="PANTHER" id="PTHR10434">
    <property type="entry name" value="1-ACYL-SN-GLYCEROL-3-PHOSPHATE ACYLTRANSFERASE"/>
    <property type="match status" value="1"/>
</dbReference>
<sequence>MKMFRALVYNIGFFGGTAVLLILALPLLAGPRHWTSALARFWARLTFAWLKLTIGLGYELRGRENLPAGPAILAVKHQSAWETLALFVLFDDPAVVLKRELWSIPLFGWYLRKQGTIAIDRSGKAAALKRMLADAGAVAAQGRQIAIFPEGTRGPVGGKLPYQPGVAALYTQLKIPMVPIALNSGLYWSRRAFLKRKGTVLVEILPPIEAGLDRRRVMALLEERLETATAALLKEGGWEKPVENSVDLFAPSP</sequence>
<keyword evidence="4" id="KW-0472">Membrane</keyword>
<keyword evidence="4" id="KW-0812">Transmembrane</keyword>
<reference evidence="6" key="2">
    <citation type="submission" date="2020-09" db="EMBL/GenBank/DDBJ databases">
        <authorList>
            <person name="Sun Q."/>
            <person name="Zhou Y."/>
        </authorList>
    </citation>
    <scope>NUCLEOTIDE SEQUENCE</scope>
    <source>
        <strain evidence="6">CGMCC 1.15725</strain>
    </source>
</reference>
<dbReference type="SUPFAM" id="SSF69593">
    <property type="entry name" value="Glycerol-3-phosphate (1)-acyltransferase"/>
    <property type="match status" value="1"/>
</dbReference>
<evidence type="ECO:0000256" key="3">
    <source>
        <dbReference type="ARBA" id="ARBA00023315"/>
    </source>
</evidence>
<keyword evidence="3 6" id="KW-0012">Acyltransferase</keyword>
<dbReference type="InterPro" id="IPR002123">
    <property type="entry name" value="Plipid/glycerol_acylTrfase"/>
</dbReference>
<keyword evidence="4" id="KW-1133">Transmembrane helix</keyword>
<organism evidence="6 7">
    <name type="scientific">Aliidongia dinghuensis</name>
    <dbReference type="NCBI Taxonomy" id="1867774"/>
    <lineage>
        <taxon>Bacteria</taxon>
        <taxon>Pseudomonadati</taxon>
        <taxon>Pseudomonadota</taxon>
        <taxon>Alphaproteobacteria</taxon>
        <taxon>Rhodospirillales</taxon>
        <taxon>Dongiaceae</taxon>
        <taxon>Aliidongia</taxon>
    </lineage>
</organism>
<accession>A0A8J2YZQ0</accession>
<keyword evidence="2" id="KW-0808">Transferase</keyword>
<dbReference type="Pfam" id="PF01553">
    <property type="entry name" value="Acyltransferase"/>
    <property type="match status" value="1"/>
</dbReference>
<evidence type="ECO:0000256" key="2">
    <source>
        <dbReference type="ARBA" id="ARBA00022679"/>
    </source>
</evidence>
<feature type="transmembrane region" description="Helical" evidence="4">
    <location>
        <begin position="7"/>
        <end position="29"/>
    </location>
</feature>
<evidence type="ECO:0000256" key="1">
    <source>
        <dbReference type="ARBA" id="ARBA00005189"/>
    </source>
</evidence>
<dbReference type="GO" id="GO:0003841">
    <property type="term" value="F:1-acylglycerol-3-phosphate O-acyltransferase activity"/>
    <property type="evidence" value="ECO:0007669"/>
    <property type="project" value="TreeGrafter"/>
</dbReference>
<dbReference type="CDD" id="cd07989">
    <property type="entry name" value="LPLAT_AGPAT-like"/>
    <property type="match status" value="1"/>
</dbReference>
<evidence type="ECO:0000259" key="5">
    <source>
        <dbReference type="SMART" id="SM00563"/>
    </source>
</evidence>
<dbReference type="Proteomes" id="UP000646365">
    <property type="component" value="Unassembled WGS sequence"/>
</dbReference>